<sequence>MARGGALMHSISPYPWKAKRGLKRALAECWLGLATATRVKRRDLCECAVCLQAQGGAVYFQAHCSYRHQGDPYYTQEFEKASPSG</sequence>
<evidence type="ECO:0000313" key="1">
    <source>
        <dbReference type="EMBL" id="GBP56173.1"/>
    </source>
</evidence>
<gene>
    <name evidence="1" type="ORF">EVAR_23613_1</name>
</gene>
<protein>
    <submittedName>
        <fullName evidence="1">Uncharacterized protein</fullName>
    </submittedName>
</protein>
<reference evidence="1 2" key="1">
    <citation type="journal article" date="2019" name="Commun. Biol.">
        <title>The bagworm genome reveals a unique fibroin gene that provides high tensile strength.</title>
        <authorList>
            <person name="Kono N."/>
            <person name="Nakamura H."/>
            <person name="Ohtoshi R."/>
            <person name="Tomita M."/>
            <person name="Numata K."/>
            <person name="Arakawa K."/>
        </authorList>
    </citation>
    <scope>NUCLEOTIDE SEQUENCE [LARGE SCALE GENOMIC DNA]</scope>
</reference>
<dbReference type="Proteomes" id="UP000299102">
    <property type="component" value="Unassembled WGS sequence"/>
</dbReference>
<name>A0A4C1WZ19_EUMVA</name>
<dbReference type="AlphaFoldDB" id="A0A4C1WZ19"/>
<evidence type="ECO:0000313" key="2">
    <source>
        <dbReference type="Proteomes" id="UP000299102"/>
    </source>
</evidence>
<organism evidence="1 2">
    <name type="scientific">Eumeta variegata</name>
    <name type="common">Bagworm moth</name>
    <name type="synonym">Eumeta japonica</name>
    <dbReference type="NCBI Taxonomy" id="151549"/>
    <lineage>
        <taxon>Eukaryota</taxon>
        <taxon>Metazoa</taxon>
        <taxon>Ecdysozoa</taxon>
        <taxon>Arthropoda</taxon>
        <taxon>Hexapoda</taxon>
        <taxon>Insecta</taxon>
        <taxon>Pterygota</taxon>
        <taxon>Neoptera</taxon>
        <taxon>Endopterygota</taxon>
        <taxon>Lepidoptera</taxon>
        <taxon>Glossata</taxon>
        <taxon>Ditrysia</taxon>
        <taxon>Tineoidea</taxon>
        <taxon>Psychidae</taxon>
        <taxon>Oiketicinae</taxon>
        <taxon>Eumeta</taxon>
    </lineage>
</organism>
<proteinExistence type="predicted"/>
<comment type="caution">
    <text evidence="1">The sequence shown here is derived from an EMBL/GenBank/DDBJ whole genome shotgun (WGS) entry which is preliminary data.</text>
</comment>
<dbReference type="EMBL" id="BGZK01000686">
    <property type="protein sequence ID" value="GBP56173.1"/>
    <property type="molecule type" value="Genomic_DNA"/>
</dbReference>
<keyword evidence="2" id="KW-1185">Reference proteome</keyword>
<accession>A0A4C1WZ19</accession>